<keyword evidence="4 5" id="KW-0539">Nucleus</keyword>
<protein>
    <recommendedName>
        <fullName evidence="5">Transcription factor</fullName>
        <shortName evidence="5">bHLH transcription factor</shortName>
    </recommendedName>
    <alternativeName>
        <fullName evidence="5">Basic helix-loop-helix protein</fullName>
    </alternativeName>
</protein>
<evidence type="ECO:0000256" key="6">
    <source>
        <dbReference type="SAM" id="MobiDB-lite"/>
    </source>
</evidence>
<dbReference type="PROSITE" id="PS50888">
    <property type="entry name" value="BHLH"/>
    <property type="match status" value="1"/>
</dbReference>
<dbReference type="GO" id="GO:0005634">
    <property type="term" value="C:nucleus"/>
    <property type="evidence" value="ECO:0007669"/>
    <property type="project" value="UniProtKB-SubCell"/>
</dbReference>
<dbReference type="Proteomes" id="UP000685013">
    <property type="component" value="Chromosome 17"/>
</dbReference>
<evidence type="ECO:0000259" key="7">
    <source>
        <dbReference type="PROSITE" id="PS50888"/>
    </source>
</evidence>
<sequence length="275" mass="30839">MMSLTQSFASAHGLPGRSFCSGAAVWLTGTDELERYDCQRAKEAKSHGIQTLLCVPTPYGVLELASQQIIPEDWGLVQQTSIGGDSVHERSPGQGEIEKSRVRRGIGAVGFRQPSGESGGEKKRRKRNHVEAEWQRREKLNKRCYELRSVVPNVSRMDMTSLLWDAVWYINALKGKVEEMELELEVRKLKKGGGEGVEKQSTTTSEEEEEQGKGSTLFDVEVKRMGGGDAMVRVESHNQHCNFRHIDGIIKRSGSSHSPRQHHQCKRFDAPTCFD</sequence>
<dbReference type="Pfam" id="PF00010">
    <property type="entry name" value="HLH"/>
    <property type="match status" value="1"/>
</dbReference>
<evidence type="ECO:0000256" key="2">
    <source>
        <dbReference type="ARBA" id="ARBA00023015"/>
    </source>
</evidence>
<dbReference type="SMART" id="SM00353">
    <property type="entry name" value="HLH"/>
    <property type="match status" value="1"/>
</dbReference>
<proteinExistence type="predicted"/>
<dbReference type="InterPro" id="IPR025610">
    <property type="entry name" value="MYC/MYB_N"/>
</dbReference>
<dbReference type="PANTHER" id="PTHR11514">
    <property type="entry name" value="MYC"/>
    <property type="match status" value="1"/>
</dbReference>
<dbReference type="EMBL" id="JAGKQH010000017">
    <property type="protein sequence ID" value="KAG6575243.1"/>
    <property type="molecule type" value="Genomic_DNA"/>
</dbReference>
<comment type="subcellular location">
    <subcellularLocation>
        <location evidence="1 5">Nucleus</location>
    </subcellularLocation>
</comment>
<gene>
    <name evidence="8" type="primary">BHLH14</name>
    <name evidence="8" type="ORF">SDJN03_25882</name>
</gene>
<evidence type="ECO:0000256" key="5">
    <source>
        <dbReference type="RuleBase" id="RU369104"/>
    </source>
</evidence>
<comment type="caution">
    <text evidence="8">The sequence shown here is derived from an EMBL/GenBank/DDBJ whole genome shotgun (WGS) entry which is preliminary data.</text>
</comment>
<accession>A0AAV6M5S5</accession>
<feature type="region of interest" description="Disordered" evidence="6">
    <location>
        <begin position="190"/>
        <end position="215"/>
    </location>
</feature>
<feature type="region of interest" description="Disordered" evidence="6">
    <location>
        <begin position="108"/>
        <end position="132"/>
    </location>
</feature>
<reference evidence="8 9" key="1">
    <citation type="journal article" date="2021" name="Hortic Res">
        <title>The domestication of Cucurbita argyrosperma as revealed by the genome of its wild relative.</title>
        <authorList>
            <person name="Barrera-Redondo J."/>
            <person name="Sanchez-de la Vega G."/>
            <person name="Aguirre-Liguori J.A."/>
            <person name="Castellanos-Morales G."/>
            <person name="Gutierrez-Guerrero Y.T."/>
            <person name="Aguirre-Dugua X."/>
            <person name="Aguirre-Planter E."/>
            <person name="Tenaillon M.I."/>
            <person name="Lira-Saade R."/>
            <person name="Eguiarte L.E."/>
        </authorList>
    </citation>
    <scope>NUCLEOTIDE SEQUENCE [LARGE SCALE GENOMIC DNA]</scope>
    <source>
        <strain evidence="8">JBR-2021</strain>
    </source>
</reference>
<evidence type="ECO:0000313" key="8">
    <source>
        <dbReference type="EMBL" id="KAG6575243.1"/>
    </source>
</evidence>
<evidence type="ECO:0000256" key="1">
    <source>
        <dbReference type="ARBA" id="ARBA00004123"/>
    </source>
</evidence>
<evidence type="ECO:0000313" key="9">
    <source>
        <dbReference type="Proteomes" id="UP000685013"/>
    </source>
</evidence>
<dbReference type="GO" id="GO:0000976">
    <property type="term" value="F:transcription cis-regulatory region binding"/>
    <property type="evidence" value="ECO:0007669"/>
    <property type="project" value="TreeGrafter"/>
</dbReference>
<evidence type="ECO:0000256" key="3">
    <source>
        <dbReference type="ARBA" id="ARBA00023163"/>
    </source>
</evidence>
<dbReference type="InterPro" id="IPR011598">
    <property type="entry name" value="bHLH_dom"/>
</dbReference>
<dbReference type="GO" id="GO:0003700">
    <property type="term" value="F:DNA-binding transcription factor activity"/>
    <property type="evidence" value="ECO:0007669"/>
    <property type="project" value="InterPro"/>
</dbReference>
<feature type="non-terminal residue" evidence="8">
    <location>
        <position position="1"/>
    </location>
</feature>
<dbReference type="AlphaFoldDB" id="A0AAV6M5S5"/>
<keyword evidence="2 5" id="KW-0805">Transcription regulation</keyword>
<keyword evidence="3 5" id="KW-0804">Transcription</keyword>
<feature type="region of interest" description="Disordered" evidence="6">
    <location>
        <begin position="252"/>
        <end position="275"/>
    </location>
</feature>
<organism evidence="8 9">
    <name type="scientific">Cucurbita argyrosperma subsp. sororia</name>
    <dbReference type="NCBI Taxonomy" id="37648"/>
    <lineage>
        <taxon>Eukaryota</taxon>
        <taxon>Viridiplantae</taxon>
        <taxon>Streptophyta</taxon>
        <taxon>Embryophyta</taxon>
        <taxon>Tracheophyta</taxon>
        <taxon>Spermatophyta</taxon>
        <taxon>Magnoliopsida</taxon>
        <taxon>eudicotyledons</taxon>
        <taxon>Gunneridae</taxon>
        <taxon>Pentapetalae</taxon>
        <taxon>rosids</taxon>
        <taxon>fabids</taxon>
        <taxon>Cucurbitales</taxon>
        <taxon>Cucurbitaceae</taxon>
        <taxon>Cucurbiteae</taxon>
        <taxon>Cucurbita</taxon>
    </lineage>
</organism>
<evidence type="ECO:0000256" key="4">
    <source>
        <dbReference type="ARBA" id="ARBA00023242"/>
    </source>
</evidence>
<feature type="domain" description="BHLH" evidence="7">
    <location>
        <begin position="124"/>
        <end position="173"/>
    </location>
</feature>
<dbReference type="Pfam" id="PF14215">
    <property type="entry name" value="bHLH-MYC_N"/>
    <property type="match status" value="1"/>
</dbReference>
<dbReference type="GO" id="GO:0046983">
    <property type="term" value="F:protein dimerization activity"/>
    <property type="evidence" value="ECO:0007669"/>
    <property type="project" value="InterPro"/>
</dbReference>
<dbReference type="PANTHER" id="PTHR11514:SF40">
    <property type="entry name" value="TRANSCRIPTION FACTOR BHLH14"/>
    <property type="match status" value="1"/>
</dbReference>
<dbReference type="InterPro" id="IPR045084">
    <property type="entry name" value="AIB/MYC-like"/>
</dbReference>
<keyword evidence="9" id="KW-1185">Reference proteome</keyword>
<name>A0AAV6M5S5_9ROSI</name>